<evidence type="ECO:0000256" key="1">
    <source>
        <dbReference type="ARBA" id="ARBA00004123"/>
    </source>
</evidence>
<evidence type="ECO:0000256" key="5">
    <source>
        <dbReference type="SAM" id="Coils"/>
    </source>
</evidence>
<dbReference type="AlphaFoldDB" id="A0A1J3J7M1"/>
<dbReference type="Pfam" id="PF00010">
    <property type="entry name" value="HLH"/>
    <property type="match status" value="1"/>
</dbReference>
<feature type="compositionally biased region" description="Basic and acidic residues" evidence="6">
    <location>
        <begin position="39"/>
        <end position="64"/>
    </location>
</feature>
<organism evidence="8">
    <name type="scientific">Noccaea caerulescens</name>
    <name type="common">Alpine penny-cress</name>
    <name type="synonym">Thlaspi caerulescens</name>
    <dbReference type="NCBI Taxonomy" id="107243"/>
    <lineage>
        <taxon>Eukaryota</taxon>
        <taxon>Viridiplantae</taxon>
        <taxon>Streptophyta</taxon>
        <taxon>Embryophyta</taxon>
        <taxon>Tracheophyta</taxon>
        <taxon>Spermatophyta</taxon>
        <taxon>Magnoliopsida</taxon>
        <taxon>eudicotyledons</taxon>
        <taxon>Gunneridae</taxon>
        <taxon>Pentapetalae</taxon>
        <taxon>rosids</taxon>
        <taxon>malvids</taxon>
        <taxon>Brassicales</taxon>
        <taxon>Brassicaceae</taxon>
        <taxon>Coluteocarpeae</taxon>
        <taxon>Noccaea</taxon>
    </lineage>
</organism>
<evidence type="ECO:0000313" key="8">
    <source>
        <dbReference type="EMBL" id="JAU88486.1"/>
    </source>
</evidence>
<comment type="subcellular location">
    <subcellularLocation>
        <location evidence="1">Nucleus</location>
    </subcellularLocation>
</comment>
<dbReference type="GO" id="GO:0000981">
    <property type="term" value="F:DNA-binding transcription factor activity, RNA polymerase II-specific"/>
    <property type="evidence" value="ECO:0007669"/>
    <property type="project" value="TreeGrafter"/>
</dbReference>
<dbReference type="PANTHER" id="PTHR13935">
    <property type="entry name" value="ACHAETE-SCUTE TRANSCRIPTION FACTOR-RELATED"/>
    <property type="match status" value="1"/>
</dbReference>
<keyword evidence="4" id="KW-0539">Nucleus</keyword>
<evidence type="ECO:0000256" key="3">
    <source>
        <dbReference type="ARBA" id="ARBA00023163"/>
    </source>
</evidence>
<feature type="domain" description="BHLH" evidence="7">
    <location>
        <begin position="56"/>
        <end position="110"/>
    </location>
</feature>
<dbReference type="GO" id="GO:0000977">
    <property type="term" value="F:RNA polymerase II transcription regulatory region sequence-specific DNA binding"/>
    <property type="evidence" value="ECO:0007669"/>
    <property type="project" value="TreeGrafter"/>
</dbReference>
<evidence type="ECO:0000256" key="6">
    <source>
        <dbReference type="SAM" id="MobiDB-lite"/>
    </source>
</evidence>
<proteinExistence type="predicted"/>
<sequence length="232" mass="26159">MRQPPSSCIEEAESETIITVKESGHEETCQTQRKGKKAVLHEHDLKDDQDHGSSVAKKQDHNAKERLRRMRLHASYHTLGTLLPDHSSSSKKKWCAPSIIDRAVTYIPKLQNEVEELTLKKQELAEAIESKRSRELEQRSPSIQTISVHELEGSGNEAVVQICTKNEKAEEFSNLLHVLEVQGFSILSASTTQVCRGQKVVCYHFHVKMDEKPSGGDDYITMLKKNIISSLS</sequence>
<dbReference type="PROSITE" id="PS50888">
    <property type="entry name" value="BHLH"/>
    <property type="match status" value="1"/>
</dbReference>
<evidence type="ECO:0000256" key="2">
    <source>
        <dbReference type="ARBA" id="ARBA00023015"/>
    </source>
</evidence>
<keyword evidence="3" id="KW-0804">Transcription</keyword>
<dbReference type="GO" id="GO:0046983">
    <property type="term" value="F:protein dimerization activity"/>
    <property type="evidence" value="ECO:0007669"/>
    <property type="project" value="InterPro"/>
</dbReference>
<dbReference type="SMART" id="SM00353">
    <property type="entry name" value="HLH"/>
    <property type="match status" value="1"/>
</dbReference>
<evidence type="ECO:0000256" key="4">
    <source>
        <dbReference type="ARBA" id="ARBA00023242"/>
    </source>
</evidence>
<evidence type="ECO:0000259" key="7">
    <source>
        <dbReference type="PROSITE" id="PS50888"/>
    </source>
</evidence>
<keyword evidence="5" id="KW-0175">Coiled coil</keyword>
<dbReference type="GO" id="GO:0090575">
    <property type="term" value="C:RNA polymerase II transcription regulator complex"/>
    <property type="evidence" value="ECO:0007669"/>
    <property type="project" value="TreeGrafter"/>
</dbReference>
<feature type="coiled-coil region" evidence="5">
    <location>
        <begin position="107"/>
        <end position="134"/>
    </location>
</feature>
<dbReference type="InterPro" id="IPR036638">
    <property type="entry name" value="HLH_DNA-bd_sf"/>
</dbReference>
<dbReference type="PANTHER" id="PTHR13935:SF104">
    <property type="entry name" value="TRANSCRIPTION FACTOR BHLH160"/>
    <property type="match status" value="1"/>
</dbReference>
<keyword evidence="2" id="KW-0805">Transcription regulation</keyword>
<dbReference type="SUPFAM" id="SSF47459">
    <property type="entry name" value="HLH, helix-loop-helix DNA-binding domain"/>
    <property type="match status" value="1"/>
</dbReference>
<reference evidence="8" key="1">
    <citation type="submission" date="2016-07" db="EMBL/GenBank/DDBJ databases">
        <title>De novo transcriptome assembly of four accessions of the metal hyperaccumulator plant Noccaea caerulescens.</title>
        <authorList>
            <person name="Blande D."/>
            <person name="Halimaa P."/>
            <person name="Tervahauta A.I."/>
            <person name="Aarts M.G."/>
            <person name="Karenlampi S.O."/>
        </authorList>
    </citation>
    <scope>NUCLEOTIDE SEQUENCE</scope>
</reference>
<dbReference type="Gene3D" id="4.10.280.10">
    <property type="entry name" value="Helix-loop-helix DNA-binding domain"/>
    <property type="match status" value="1"/>
</dbReference>
<name>A0A1J3J7M1_NOCCA</name>
<dbReference type="InterPro" id="IPR011598">
    <property type="entry name" value="bHLH_dom"/>
</dbReference>
<protein>
    <submittedName>
        <fullName evidence="8">Transcription factor ORG2</fullName>
    </submittedName>
</protein>
<accession>A0A1J3J7M1</accession>
<feature type="region of interest" description="Disordered" evidence="6">
    <location>
        <begin position="23"/>
        <end position="64"/>
    </location>
</feature>
<dbReference type="InterPro" id="IPR015660">
    <property type="entry name" value="MASH1/Ascl1a-like"/>
</dbReference>
<gene>
    <name evidence="8" type="ORF">MP_TR9250_c0_g1_i1_g.28296</name>
</gene>
<dbReference type="FunFam" id="4.10.280.10:FF:000148">
    <property type="entry name" value="Basic helix-loop-helix (BHLH) DNA-binding superfamily protein"/>
    <property type="match status" value="1"/>
</dbReference>
<dbReference type="EMBL" id="GEVM01017452">
    <property type="protein sequence ID" value="JAU88486.1"/>
    <property type="molecule type" value="Transcribed_RNA"/>
</dbReference>